<organism evidence="2 3">
    <name type="scientific">Leptidea sinapis</name>
    <dbReference type="NCBI Taxonomy" id="189913"/>
    <lineage>
        <taxon>Eukaryota</taxon>
        <taxon>Metazoa</taxon>
        <taxon>Ecdysozoa</taxon>
        <taxon>Arthropoda</taxon>
        <taxon>Hexapoda</taxon>
        <taxon>Insecta</taxon>
        <taxon>Pterygota</taxon>
        <taxon>Neoptera</taxon>
        <taxon>Endopterygota</taxon>
        <taxon>Lepidoptera</taxon>
        <taxon>Glossata</taxon>
        <taxon>Ditrysia</taxon>
        <taxon>Papilionoidea</taxon>
        <taxon>Pieridae</taxon>
        <taxon>Dismorphiinae</taxon>
        <taxon>Leptidea</taxon>
    </lineage>
</organism>
<dbReference type="SMART" id="SM00537">
    <property type="entry name" value="DCX"/>
    <property type="match status" value="1"/>
</dbReference>
<name>A0A5E4Q277_9NEOP</name>
<dbReference type="GO" id="GO:0005874">
    <property type="term" value="C:microtubule"/>
    <property type="evidence" value="ECO:0007669"/>
    <property type="project" value="TreeGrafter"/>
</dbReference>
<keyword evidence="3" id="KW-1185">Reference proteome</keyword>
<dbReference type="PANTHER" id="PTHR23004:SF11">
    <property type="entry name" value="PROTEIN RPI-1"/>
    <property type="match status" value="1"/>
</dbReference>
<dbReference type="InterPro" id="IPR003533">
    <property type="entry name" value="Doublecortin_dom"/>
</dbReference>
<dbReference type="Pfam" id="PF03607">
    <property type="entry name" value="DCX"/>
    <property type="match status" value="1"/>
</dbReference>
<accession>A0A5E4Q277</accession>
<sequence length="181" mass="20615">MENNLSRSGSRSSSVCELEKELSDMEIIKSRTNRRSIFARTLPARKAKRIRFYRNGDKFYSGVIIPVLPERYRSFDSLTTDLTRVLLDNVTLPNGVSKLDDLEDGQSYVCSGFGEPFKKIDYEASAVTPQSFRLSGPEQMATVQLAMVHQELVPQGIMWCDLALLLLSEMVLNRERYADCY</sequence>
<feature type="domain" description="Doublecortin" evidence="1">
    <location>
        <begin position="48"/>
        <end position="123"/>
    </location>
</feature>
<dbReference type="PANTHER" id="PTHR23004">
    <property type="entry name" value="DOUBLECORTIN DOMAIN CONTAINING 2"/>
    <property type="match status" value="1"/>
</dbReference>
<dbReference type="GO" id="GO:0005815">
    <property type="term" value="C:microtubule organizing center"/>
    <property type="evidence" value="ECO:0007669"/>
    <property type="project" value="TreeGrafter"/>
</dbReference>
<dbReference type="GO" id="GO:0035556">
    <property type="term" value="P:intracellular signal transduction"/>
    <property type="evidence" value="ECO:0007669"/>
    <property type="project" value="InterPro"/>
</dbReference>
<dbReference type="PROSITE" id="PS50309">
    <property type="entry name" value="DC"/>
    <property type="match status" value="1"/>
</dbReference>
<evidence type="ECO:0000313" key="2">
    <source>
        <dbReference type="EMBL" id="VVC91776.1"/>
    </source>
</evidence>
<protein>
    <recommendedName>
        <fullName evidence="1">Doublecortin domain-containing protein</fullName>
    </recommendedName>
</protein>
<dbReference type="AlphaFoldDB" id="A0A5E4Q277"/>
<gene>
    <name evidence="2" type="ORF">LSINAPIS_LOCUS4352</name>
</gene>
<evidence type="ECO:0000259" key="1">
    <source>
        <dbReference type="PROSITE" id="PS50309"/>
    </source>
</evidence>
<evidence type="ECO:0000313" key="3">
    <source>
        <dbReference type="Proteomes" id="UP000324832"/>
    </source>
</evidence>
<reference evidence="2 3" key="1">
    <citation type="submission" date="2017-07" db="EMBL/GenBank/DDBJ databases">
        <authorList>
            <person name="Talla V."/>
            <person name="Backstrom N."/>
        </authorList>
    </citation>
    <scope>NUCLEOTIDE SEQUENCE [LARGE SCALE GENOMIC DNA]</scope>
</reference>
<dbReference type="SUPFAM" id="SSF89837">
    <property type="entry name" value="Doublecortin (DC)"/>
    <property type="match status" value="1"/>
</dbReference>
<proteinExistence type="predicted"/>
<dbReference type="Proteomes" id="UP000324832">
    <property type="component" value="Unassembled WGS sequence"/>
</dbReference>
<dbReference type="Gene3D" id="3.10.20.230">
    <property type="entry name" value="Doublecortin domain"/>
    <property type="match status" value="1"/>
</dbReference>
<dbReference type="InterPro" id="IPR036572">
    <property type="entry name" value="Doublecortin_dom_sf"/>
</dbReference>
<dbReference type="EMBL" id="FZQP02001115">
    <property type="protein sequence ID" value="VVC91776.1"/>
    <property type="molecule type" value="Genomic_DNA"/>
</dbReference>